<dbReference type="Gene3D" id="3.40.1090.10">
    <property type="entry name" value="Cytosolic phospholipase A2 catalytic domain"/>
    <property type="match status" value="2"/>
</dbReference>
<dbReference type="STRING" id="1451189.CFAL_07760"/>
<keyword evidence="2" id="KW-0378">Hydrolase</keyword>
<dbReference type="GO" id="GO:0016042">
    <property type="term" value="P:lipid catabolic process"/>
    <property type="evidence" value="ECO:0007669"/>
    <property type="project" value="UniProtKB-UniRule"/>
</dbReference>
<dbReference type="InterPro" id="IPR045943">
    <property type="entry name" value="DUF6363"/>
</dbReference>
<protein>
    <submittedName>
        <fullName evidence="4">Patatin family protein</fullName>
    </submittedName>
</protein>
<dbReference type="InterPro" id="IPR016035">
    <property type="entry name" value="Acyl_Trfase/lysoPLipase"/>
</dbReference>
<dbReference type="AlphaFoldDB" id="A0A418Q6I3"/>
<organism evidence="4 5">
    <name type="scientific">Corynebacterium falsenii</name>
    <dbReference type="NCBI Taxonomy" id="108486"/>
    <lineage>
        <taxon>Bacteria</taxon>
        <taxon>Bacillati</taxon>
        <taxon>Actinomycetota</taxon>
        <taxon>Actinomycetes</taxon>
        <taxon>Mycobacteriales</taxon>
        <taxon>Corynebacteriaceae</taxon>
        <taxon>Corynebacterium</taxon>
    </lineage>
</organism>
<feature type="short sequence motif" description="DGA/G" evidence="2">
    <location>
        <begin position="166"/>
        <end position="168"/>
    </location>
</feature>
<dbReference type="Proteomes" id="UP000285278">
    <property type="component" value="Unassembled WGS sequence"/>
</dbReference>
<proteinExistence type="predicted"/>
<dbReference type="OrthoDB" id="9802424at2"/>
<dbReference type="Pfam" id="PF19890">
    <property type="entry name" value="DUF6363"/>
    <property type="match status" value="1"/>
</dbReference>
<dbReference type="CDD" id="cd07208">
    <property type="entry name" value="Pat_hypo_Ecoli_yjju_like"/>
    <property type="match status" value="1"/>
</dbReference>
<evidence type="ECO:0000313" key="5">
    <source>
        <dbReference type="Proteomes" id="UP000285278"/>
    </source>
</evidence>
<evidence type="ECO:0000259" key="3">
    <source>
        <dbReference type="PROSITE" id="PS51635"/>
    </source>
</evidence>
<evidence type="ECO:0000256" key="2">
    <source>
        <dbReference type="PROSITE-ProRule" id="PRU01161"/>
    </source>
</evidence>
<dbReference type="EMBL" id="QXJK01000007">
    <property type="protein sequence ID" value="RIX34447.1"/>
    <property type="molecule type" value="Genomic_DNA"/>
</dbReference>
<gene>
    <name evidence="4" type="ORF">D3M95_07785</name>
</gene>
<comment type="caution">
    <text evidence="2">Lacks conserved residue(s) required for the propagation of feature annotation.</text>
</comment>
<name>A0A418Q6I3_9CORY</name>
<feature type="short sequence motif" description="GXSXG" evidence="2">
    <location>
        <begin position="39"/>
        <end position="43"/>
    </location>
</feature>
<evidence type="ECO:0000313" key="4">
    <source>
        <dbReference type="EMBL" id="RIX34447.1"/>
    </source>
</evidence>
<dbReference type="RefSeq" id="WP_025403124.1">
    <property type="nucleotide sequence ID" value="NZ_CBCRUA010000037.1"/>
</dbReference>
<dbReference type="SUPFAM" id="SSF52151">
    <property type="entry name" value="FabD/lysophospholipase-like"/>
    <property type="match status" value="1"/>
</dbReference>
<reference evidence="4 5" key="1">
    <citation type="submission" date="2018-09" db="EMBL/GenBank/DDBJ databases">
        <title>Optimization and identification of Corynebacterium falsenii FN1-14 from fish paste.</title>
        <authorList>
            <person name="Daroonpunt R."/>
            <person name="Tanasupawat S."/>
        </authorList>
    </citation>
    <scope>NUCLEOTIDE SEQUENCE [LARGE SCALE GENOMIC DNA]</scope>
    <source>
        <strain evidence="4 5">FN1-14</strain>
    </source>
</reference>
<dbReference type="Pfam" id="PF01734">
    <property type="entry name" value="Patatin"/>
    <property type="match status" value="1"/>
</dbReference>
<feature type="active site" description="Nucleophile" evidence="2">
    <location>
        <position position="41"/>
    </location>
</feature>
<accession>A0A418Q6I3</accession>
<dbReference type="PROSITE" id="PS51635">
    <property type="entry name" value="PNPLA"/>
    <property type="match status" value="1"/>
</dbReference>
<evidence type="ECO:0000256" key="1">
    <source>
        <dbReference type="ARBA" id="ARBA00023098"/>
    </source>
</evidence>
<feature type="active site" description="Proton acceptor" evidence="2">
    <location>
        <position position="166"/>
    </location>
</feature>
<keyword evidence="5" id="KW-1185">Reference proteome</keyword>
<dbReference type="GO" id="GO:0016787">
    <property type="term" value="F:hydrolase activity"/>
    <property type="evidence" value="ECO:0007669"/>
    <property type="project" value="UniProtKB-UniRule"/>
</dbReference>
<feature type="domain" description="PNPLA" evidence="3">
    <location>
        <begin position="8"/>
        <end position="180"/>
    </location>
</feature>
<sequence length="290" mass="31993">MIAEDVALVIEGGGMRNAYTAACIDQLLAHDIHFGWVGGISAGASHTVNFLSGDRKRARESFVELGSNPKTGGIGSLLRGSGYFNAEYIYETAGAPGNDLPFDWDAFAADPTPLCIGATRADTGESVYWGREDFADLPDLMRKVRASSTLPGLMPVPTIDGVDYVDGALGDSGGLILDAAMRDGFERFLILRTKPRGYVRPELRRPQVVKQLLRKRPAVAQALIERPAKYNAASEKINELEKSGRAVVFYPENMKIQNTERNFAKLEEAWDLGMAQTKREWDSWMEFLEK</sequence>
<dbReference type="InterPro" id="IPR002641">
    <property type="entry name" value="PNPLA_dom"/>
</dbReference>
<keyword evidence="1 2" id="KW-0443">Lipid metabolism</keyword>
<keyword evidence="2" id="KW-0442">Lipid degradation</keyword>
<comment type="caution">
    <text evidence="4">The sequence shown here is derived from an EMBL/GenBank/DDBJ whole genome shotgun (WGS) entry which is preliminary data.</text>
</comment>
<dbReference type="InterPro" id="IPR037483">
    <property type="entry name" value="YjjU-like"/>
</dbReference>